<evidence type="ECO:0000256" key="5">
    <source>
        <dbReference type="PROSITE-ProRule" id="PRU00723"/>
    </source>
</evidence>
<dbReference type="PROSITE" id="PS50103">
    <property type="entry name" value="ZF_C3H1"/>
    <property type="match status" value="2"/>
</dbReference>
<keyword evidence="9" id="KW-1185">Reference proteome</keyword>
<feature type="zinc finger region" description="C3H1-type" evidence="5">
    <location>
        <begin position="222"/>
        <end position="250"/>
    </location>
</feature>
<feature type="zinc finger region" description="C3H1-type" evidence="5">
    <location>
        <begin position="184"/>
        <end position="212"/>
    </location>
</feature>
<gene>
    <name evidence="8" type="ORF">PFISCL1PPCAC_1780</name>
</gene>
<evidence type="ECO:0000256" key="6">
    <source>
        <dbReference type="SAM" id="MobiDB-lite"/>
    </source>
</evidence>
<keyword evidence="1 5" id="KW-0479">Metal-binding</keyword>
<proteinExistence type="predicted"/>
<name>A0AAV5UWE2_9BILA</name>
<evidence type="ECO:0000313" key="8">
    <source>
        <dbReference type="EMBL" id="GMT10483.1"/>
    </source>
</evidence>
<organism evidence="8 9">
    <name type="scientific">Pristionchus fissidentatus</name>
    <dbReference type="NCBI Taxonomy" id="1538716"/>
    <lineage>
        <taxon>Eukaryota</taxon>
        <taxon>Metazoa</taxon>
        <taxon>Ecdysozoa</taxon>
        <taxon>Nematoda</taxon>
        <taxon>Chromadorea</taxon>
        <taxon>Rhabditida</taxon>
        <taxon>Rhabditina</taxon>
        <taxon>Diplogasteromorpha</taxon>
        <taxon>Diplogasteroidea</taxon>
        <taxon>Neodiplogasteridae</taxon>
        <taxon>Pristionchus</taxon>
    </lineage>
</organism>
<dbReference type="FunFam" id="4.10.1000.10:FF:000002">
    <property type="entry name" value="Zinc finger protein 36, C3H1 type-like 1"/>
    <property type="match status" value="1"/>
</dbReference>
<evidence type="ECO:0000256" key="3">
    <source>
        <dbReference type="ARBA" id="ARBA00022771"/>
    </source>
</evidence>
<dbReference type="AlphaFoldDB" id="A0AAV5UWE2"/>
<dbReference type="SMART" id="SM00356">
    <property type="entry name" value="ZnF_C3H1"/>
    <property type="match status" value="2"/>
</dbReference>
<dbReference type="Pfam" id="PF00642">
    <property type="entry name" value="zf-CCCH"/>
    <property type="match status" value="2"/>
</dbReference>
<sequence>MLDPPYSSSSLDQLTSLFPPVQTQSHNTLDSQLALGRPNQLLFSGSQSLFDSPSLSDASLLEWTNGTNSLNSTTAEHNLSEDLLSLSLLASLSPNTADPLLSHSSHLAQLQMAALAAATRYNSALAGAQAVQSRRTSSASFSPSLHSPITAPTTPIHGGKAVSPTSAAAAAAAAFNHPPKNPKLYKTELCRSWMDIGRCNYGERCQYAHGEHEKRPIPRHPKYKTEACQSYHQSGYCPYGPRCHFIHNESEMMAAQMQRTQGANAAVQGAKQQVLKMDAASLNPLLTSQLSPLISAALTNTVNSVDAYSSTCVLWKCGRLTNQLELRRFGFSEMSYHPN</sequence>
<dbReference type="SUPFAM" id="SSF90229">
    <property type="entry name" value="CCCH zinc finger"/>
    <property type="match status" value="2"/>
</dbReference>
<dbReference type="PANTHER" id="PTHR12547">
    <property type="entry name" value="CCCH ZINC FINGER/TIS11-RELATED"/>
    <property type="match status" value="1"/>
</dbReference>
<dbReference type="PANTHER" id="PTHR12547:SF185">
    <property type="entry name" value="C3H1-TYPE DOMAIN-CONTAINING PROTEIN"/>
    <property type="match status" value="1"/>
</dbReference>
<evidence type="ECO:0000313" key="9">
    <source>
        <dbReference type="Proteomes" id="UP001432322"/>
    </source>
</evidence>
<dbReference type="Proteomes" id="UP001432322">
    <property type="component" value="Unassembled WGS sequence"/>
</dbReference>
<feature type="domain" description="C3H1-type" evidence="7">
    <location>
        <begin position="184"/>
        <end position="212"/>
    </location>
</feature>
<dbReference type="GO" id="GO:0043186">
    <property type="term" value="C:P granule"/>
    <property type="evidence" value="ECO:0007669"/>
    <property type="project" value="UniProtKB-ARBA"/>
</dbReference>
<dbReference type="InterPro" id="IPR036855">
    <property type="entry name" value="Znf_CCCH_sf"/>
</dbReference>
<protein>
    <recommendedName>
        <fullName evidence="7">C3H1-type domain-containing protein</fullName>
    </recommendedName>
</protein>
<feature type="region of interest" description="Disordered" evidence="6">
    <location>
        <begin position="138"/>
        <end position="162"/>
    </location>
</feature>
<dbReference type="EMBL" id="BTSY01000001">
    <property type="protein sequence ID" value="GMT10483.1"/>
    <property type="molecule type" value="Genomic_DNA"/>
</dbReference>
<dbReference type="FunFam" id="4.10.1000.10:FF:000001">
    <property type="entry name" value="zinc finger CCCH domain-containing protein 15-like"/>
    <property type="match status" value="1"/>
</dbReference>
<feature type="domain" description="C3H1-type" evidence="7">
    <location>
        <begin position="222"/>
        <end position="250"/>
    </location>
</feature>
<evidence type="ECO:0000259" key="7">
    <source>
        <dbReference type="PROSITE" id="PS50103"/>
    </source>
</evidence>
<dbReference type="Gene3D" id="4.10.1000.10">
    <property type="entry name" value="Zinc finger, CCCH-type"/>
    <property type="match status" value="2"/>
</dbReference>
<dbReference type="GO" id="GO:0005829">
    <property type="term" value="C:cytosol"/>
    <property type="evidence" value="ECO:0007669"/>
    <property type="project" value="TreeGrafter"/>
</dbReference>
<evidence type="ECO:0000256" key="4">
    <source>
        <dbReference type="ARBA" id="ARBA00022833"/>
    </source>
</evidence>
<dbReference type="GO" id="GO:0008270">
    <property type="term" value="F:zinc ion binding"/>
    <property type="evidence" value="ECO:0007669"/>
    <property type="project" value="UniProtKB-KW"/>
</dbReference>
<dbReference type="InterPro" id="IPR045877">
    <property type="entry name" value="ZFP36-like"/>
</dbReference>
<dbReference type="InterPro" id="IPR000571">
    <property type="entry name" value="Znf_CCCH"/>
</dbReference>
<keyword evidence="2" id="KW-0677">Repeat</keyword>
<comment type="caution">
    <text evidence="8">The sequence shown here is derived from an EMBL/GenBank/DDBJ whole genome shotgun (WGS) entry which is preliminary data.</text>
</comment>
<reference evidence="8" key="1">
    <citation type="submission" date="2023-10" db="EMBL/GenBank/DDBJ databases">
        <title>Genome assembly of Pristionchus species.</title>
        <authorList>
            <person name="Yoshida K."/>
            <person name="Sommer R.J."/>
        </authorList>
    </citation>
    <scope>NUCLEOTIDE SEQUENCE</scope>
    <source>
        <strain evidence="8">RS5133</strain>
    </source>
</reference>
<accession>A0AAV5UWE2</accession>
<feature type="compositionally biased region" description="Low complexity" evidence="6">
    <location>
        <begin position="138"/>
        <end position="147"/>
    </location>
</feature>
<dbReference type="GO" id="GO:0003730">
    <property type="term" value="F:mRNA 3'-UTR binding"/>
    <property type="evidence" value="ECO:0007669"/>
    <property type="project" value="TreeGrafter"/>
</dbReference>
<evidence type="ECO:0000256" key="1">
    <source>
        <dbReference type="ARBA" id="ARBA00022723"/>
    </source>
</evidence>
<evidence type="ECO:0000256" key="2">
    <source>
        <dbReference type="ARBA" id="ARBA00022737"/>
    </source>
</evidence>
<keyword evidence="4 5" id="KW-0862">Zinc</keyword>
<keyword evidence="3 5" id="KW-0863">Zinc-finger</keyword>